<dbReference type="SMART" id="SM00398">
    <property type="entry name" value="HMG"/>
    <property type="match status" value="1"/>
</dbReference>
<evidence type="ECO:0000259" key="3">
    <source>
        <dbReference type="PROSITE" id="PS50118"/>
    </source>
</evidence>
<accession>A0A8S1ER34</accession>
<feature type="region of interest" description="Disordered" evidence="2">
    <location>
        <begin position="1"/>
        <end position="34"/>
    </location>
</feature>
<evidence type="ECO:0000256" key="1">
    <source>
        <dbReference type="PROSITE-ProRule" id="PRU00267"/>
    </source>
</evidence>
<reference evidence="4 5" key="1">
    <citation type="submission" date="2020-04" db="EMBL/GenBank/DDBJ databases">
        <authorList>
            <person name="Laetsch R D."/>
            <person name="Stevens L."/>
            <person name="Kumar S."/>
            <person name="Blaxter L. M."/>
        </authorList>
    </citation>
    <scope>NUCLEOTIDE SEQUENCE [LARGE SCALE GENOMIC DNA]</scope>
</reference>
<keyword evidence="1" id="KW-0238">DNA-binding</keyword>
<dbReference type="Pfam" id="PF00505">
    <property type="entry name" value="HMG_box"/>
    <property type="match status" value="1"/>
</dbReference>
<dbReference type="CDD" id="cd21983">
    <property type="entry name" value="HMG-box_SMARCE1"/>
    <property type="match status" value="1"/>
</dbReference>
<feature type="region of interest" description="Disordered" evidence="2">
    <location>
        <begin position="275"/>
        <end position="399"/>
    </location>
</feature>
<comment type="caution">
    <text evidence="4">The sequence shown here is derived from an EMBL/GenBank/DDBJ whole genome shotgun (WGS) entry which is preliminary data.</text>
</comment>
<dbReference type="PANTHER" id="PTHR46232:SF1">
    <property type="entry name" value="SWI_SNF-RELATED MATRIX-ASSOCIATED ACTIN-DEPENDENT REGULATOR OF CHROMATIN SUBFAMILY E MEMBER 1"/>
    <property type="match status" value="1"/>
</dbReference>
<feature type="compositionally biased region" description="Basic and acidic residues" evidence="2">
    <location>
        <begin position="291"/>
        <end position="399"/>
    </location>
</feature>
<evidence type="ECO:0000313" key="4">
    <source>
        <dbReference type="EMBL" id="CAB3402568.1"/>
    </source>
</evidence>
<dbReference type="PANTHER" id="PTHR46232">
    <property type="entry name" value="SMARCE1 REGULATOR OF CHROMATIN"/>
    <property type="match status" value="1"/>
</dbReference>
<dbReference type="FunFam" id="1.10.30.10:FF:000056">
    <property type="entry name" value="Brahma-associated protein 111kD"/>
    <property type="match status" value="1"/>
</dbReference>
<organism evidence="4 5">
    <name type="scientific">Caenorhabditis bovis</name>
    <dbReference type="NCBI Taxonomy" id="2654633"/>
    <lineage>
        <taxon>Eukaryota</taxon>
        <taxon>Metazoa</taxon>
        <taxon>Ecdysozoa</taxon>
        <taxon>Nematoda</taxon>
        <taxon>Chromadorea</taxon>
        <taxon>Rhabditida</taxon>
        <taxon>Rhabditina</taxon>
        <taxon>Rhabditomorpha</taxon>
        <taxon>Rhabditoidea</taxon>
        <taxon>Rhabditidae</taxon>
        <taxon>Peloderinae</taxon>
        <taxon>Caenorhabditis</taxon>
    </lineage>
</organism>
<protein>
    <recommendedName>
        <fullName evidence="3">HMG box domain-containing protein</fullName>
    </recommendedName>
</protein>
<dbReference type="Gene3D" id="1.10.30.10">
    <property type="entry name" value="High mobility group box domain"/>
    <property type="match status" value="1"/>
</dbReference>
<dbReference type="GO" id="GO:0045892">
    <property type="term" value="P:negative regulation of DNA-templated transcription"/>
    <property type="evidence" value="ECO:0007669"/>
    <property type="project" value="TreeGrafter"/>
</dbReference>
<dbReference type="GO" id="GO:0031492">
    <property type="term" value="F:nucleosomal DNA binding"/>
    <property type="evidence" value="ECO:0007669"/>
    <property type="project" value="TreeGrafter"/>
</dbReference>
<evidence type="ECO:0000256" key="2">
    <source>
        <dbReference type="SAM" id="MobiDB-lite"/>
    </source>
</evidence>
<dbReference type="SUPFAM" id="SSF47095">
    <property type="entry name" value="HMG-box"/>
    <property type="match status" value="1"/>
</dbReference>
<evidence type="ECO:0000313" key="5">
    <source>
        <dbReference type="Proteomes" id="UP000494206"/>
    </source>
</evidence>
<dbReference type="InterPro" id="IPR009071">
    <property type="entry name" value="HMG_box_dom"/>
</dbReference>
<feature type="DNA-binding region" description="HMG box" evidence="1">
    <location>
        <begin position="29"/>
        <end position="97"/>
    </location>
</feature>
<feature type="domain" description="HMG box" evidence="3">
    <location>
        <begin position="29"/>
        <end position="97"/>
    </location>
</feature>
<dbReference type="OrthoDB" id="30931at2759"/>
<name>A0A8S1ER34_9PELO</name>
<dbReference type="AlphaFoldDB" id="A0A8S1ER34"/>
<dbReference type="InterPro" id="IPR036910">
    <property type="entry name" value="HMG_box_dom_sf"/>
</dbReference>
<keyword evidence="1" id="KW-0539">Nucleus</keyword>
<proteinExistence type="predicted"/>
<gene>
    <name evidence="4" type="ORF">CBOVIS_LOCUS5167</name>
</gene>
<sequence length="399" mass="46397">MSVFRHPQATPGRNFQQYGNEGMRMPKPPERPLQPYMRYSRKMWPRVRAENPEAQLWDIGKIIGKMWSETTDAERSIYQHEYELEKAEYEKQMKNFQNSGFGGYMTAKGRAKNNEKMSRSRMDAGGVVIQPVDEDDGTNELSTRRIAGLRFERNNRLISDLFSANMVTDLRTIVAHNRMEMLKKQAASLAQHQSKLEEELIKLQAIHNDRKRAIEKGSDEFQEKMKKVVSEKPVIDEEKFQETVKEWEGKLAEAYVEYKKKQDEINAKAAANKESAPVLRNLVMGSPSQNGDKEKTDEEKVNGEEKVKEEENESEKKEEKDDEKNKNKEETATEDDDKVKVEMKPEEEAEKKKNEEAPSKTEEEPAKEEEAEKPKEKVEENKDEEKVEEKMEGVEEQKQ</sequence>
<dbReference type="PROSITE" id="PS50118">
    <property type="entry name" value="HMG_BOX_2"/>
    <property type="match status" value="1"/>
</dbReference>
<dbReference type="GO" id="GO:0016514">
    <property type="term" value="C:SWI/SNF complex"/>
    <property type="evidence" value="ECO:0007669"/>
    <property type="project" value="TreeGrafter"/>
</dbReference>
<keyword evidence="5" id="KW-1185">Reference proteome</keyword>
<dbReference type="Proteomes" id="UP000494206">
    <property type="component" value="Unassembled WGS sequence"/>
</dbReference>
<dbReference type="GO" id="GO:0016922">
    <property type="term" value="F:nuclear receptor binding"/>
    <property type="evidence" value="ECO:0007669"/>
    <property type="project" value="TreeGrafter"/>
</dbReference>
<dbReference type="EMBL" id="CADEPM010000003">
    <property type="protein sequence ID" value="CAB3402568.1"/>
    <property type="molecule type" value="Genomic_DNA"/>
</dbReference>